<feature type="compositionally biased region" description="Basic and acidic residues" evidence="2">
    <location>
        <begin position="445"/>
        <end position="466"/>
    </location>
</feature>
<gene>
    <name evidence="3" type="ORF">HGK51_00985</name>
</gene>
<evidence type="ECO:0000256" key="1">
    <source>
        <dbReference type="SAM" id="Coils"/>
    </source>
</evidence>
<accession>A0ABD7CBM6</accession>
<keyword evidence="1" id="KW-0175">Coiled coil</keyword>
<organism evidence="3 4">
    <name type="scientific">Helicobacter pylori</name>
    <name type="common">Campylobacter pylori</name>
    <dbReference type="NCBI Taxonomy" id="210"/>
    <lineage>
        <taxon>Bacteria</taxon>
        <taxon>Pseudomonadati</taxon>
        <taxon>Campylobacterota</taxon>
        <taxon>Epsilonproteobacteria</taxon>
        <taxon>Campylobacterales</taxon>
        <taxon>Helicobacteraceae</taxon>
        <taxon>Helicobacter</taxon>
    </lineage>
</organism>
<dbReference type="AlphaFoldDB" id="A0ABD7CBM6"/>
<evidence type="ECO:0000313" key="3">
    <source>
        <dbReference type="EMBL" id="QQW98975.1"/>
    </source>
</evidence>
<sequence>MSWIDISVSPGSSGQGLGSNLLSGFIQSLGNALNNAHYGGISGFPRQLSNENEQIVGYYDDPNGYYAVIRKFLSQKNYYSNERLKNAFERLINHQNRINQLTQEITDKENAINSLNNEIHHINQEIDKLNQAISNINQEIDKLNQAISNINQEIANLNNEINALKNAIKQEQEKLNALELQSEAKKQIMESLKKLEKLKEELKRLKKKSKWKKQFTFLTDNNPDKESKQQRALQASQEHTAFFNFFLTDPYAILPKGFIYEYHNPGKETYNALNAPNNMDGINNQFKVNALNQVLDNSYQKFLPGNDSYNALGSIEQVKALKFYDLVLNYHPESENTQSALFFKQISQYAKGLRLKILTAKTSKKNLKRIEELEKTIKQEQERLNDKDLNALTQDLQKEQENALKLKESIKAKQNYTETLKNAINQKEHAKNPIIEQQRQNQQNAKREKEQERQNQQNAKREKEQQRQNQQNAKREKEQERQNLNNEINAIGNERLTIKELGIKDNFLGIQPYSNPTGRTYARAVFSDKNKSIKEYYEVETKMKNILGFYRIGESDERILQRFLQLSPAVQNELALLLLK</sequence>
<dbReference type="Proteomes" id="UP000662764">
    <property type="component" value="Chromosome"/>
</dbReference>
<reference evidence="3 4" key="1">
    <citation type="journal article" date="2020" name="Front. Microbiol.">
        <title>Identification of New Helicobacter pylori Subpopulations in Native Americans and Mestizos From Peru.</title>
        <authorList>
            <person name="Gutierrez-Escobar A.J."/>
            <person name="Velapatino B."/>
            <person name="Borda V."/>
            <person name="Rabkin C.S."/>
            <person name="Tarazona-Santos E."/>
            <person name="Cabrera L."/>
            <person name="Cok J."/>
            <person name="Hooper C.C."/>
            <person name="Jahuira-Arias H."/>
            <person name="Herrera P."/>
            <person name="Noureen M."/>
            <person name="Wang D."/>
            <person name="Romero-Gallo J."/>
            <person name="Tran B."/>
            <person name="Peek R.M. Jr"/>
            <person name="Berg D.E."/>
            <person name="Gilman R.H."/>
            <person name="Camargo M.C."/>
        </authorList>
    </citation>
    <scope>NUCLEOTIDE SEQUENCE [LARGE SCALE GENOMIC DNA]</scope>
    <source>
        <strain evidence="3 4">ASHA-006</strain>
    </source>
</reference>
<name>A0ABD7CBM6_HELPX</name>
<evidence type="ECO:0000256" key="2">
    <source>
        <dbReference type="SAM" id="MobiDB-lite"/>
    </source>
</evidence>
<proteinExistence type="predicted"/>
<feature type="region of interest" description="Disordered" evidence="2">
    <location>
        <begin position="438"/>
        <end position="482"/>
    </location>
</feature>
<dbReference type="SUPFAM" id="SSF58100">
    <property type="entry name" value="Bacterial hemolysins"/>
    <property type="match status" value="1"/>
</dbReference>
<dbReference type="RefSeq" id="WP_202170875.1">
    <property type="nucleotide sequence ID" value="NZ_CP051511.1"/>
</dbReference>
<dbReference type="EMBL" id="CP051511">
    <property type="protein sequence ID" value="QQW98975.1"/>
    <property type="molecule type" value="Genomic_DNA"/>
</dbReference>
<evidence type="ECO:0000313" key="4">
    <source>
        <dbReference type="Proteomes" id="UP000662764"/>
    </source>
</evidence>
<feature type="coiled-coil region" evidence="1">
    <location>
        <begin position="84"/>
        <end position="212"/>
    </location>
</feature>
<dbReference type="Gene3D" id="1.10.287.1490">
    <property type="match status" value="1"/>
</dbReference>
<protein>
    <submittedName>
        <fullName evidence="3">UV radiation resistance protein</fullName>
    </submittedName>
</protein>